<gene>
    <name evidence="1" type="ORF">J3U88_12675</name>
</gene>
<dbReference type="Proteomes" id="UP000664417">
    <property type="component" value="Unassembled WGS sequence"/>
</dbReference>
<dbReference type="RefSeq" id="WP_207859140.1">
    <property type="nucleotide sequence ID" value="NZ_JAFREP010000010.1"/>
</dbReference>
<comment type="caution">
    <text evidence="1">The sequence shown here is derived from an EMBL/GenBank/DDBJ whole genome shotgun (WGS) entry which is preliminary data.</text>
</comment>
<protein>
    <recommendedName>
        <fullName evidence="3">TIGR02270 family protein</fullName>
    </recommendedName>
</protein>
<dbReference type="InterPro" id="IPR011989">
    <property type="entry name" value="ARM-like"/>
</dbReference>
<evidence type="ECO:0000313" key="1">
    <source>
        <dbReference type="EMBL" id="MBO1319319.1"/>
    </source>
</evidence>
<proteinExistence type="predicted"/>
<reference evidence="1" key="1">
    <citation type="submission" date="2021-03" db="EMBL/GenBank/DDBJ databases">
        <authorList>
            <person name="Wang G."/>
        </authorList>
    </citation>
    <scope>NUCLEOTIDE SEQUENCE</scope>
    <source>
        <strain evidence="1">KCTC 12899</strain>
    </source>
</reference>
<name>A0A8J7U408_9BACT</name>
<organism evidence="1 2">
    <name type="scientific">Acanthopleuribacter pedis</name>
    <dbReference type="NCBI Taxonomy" id="442870"/>
    <lineage>
        <taxon>Bacteria</taxon>
        <taxon>Pseudomonadati</taxon>
        <taxon>Acidobacteriota</taxon>
        <taxon>Holophagae</taxon>
        <taxon>Acanthopleuribacterales</taxon>
        <taxon>Acanthopleuribacteraceae</taxon>
        <taxon>Acanthopleuribacter</taxon>
    </lineage>
</organism>
<evidence type="ECO:0000313" key="2">
    <source>
        <dbReference type="Proteomes" id="UP000664417"/>
    </source>
</evidence>
<evidence type="ECO:0008006" key="3">
    <source>
        <dbReference type="Google" id="ProtNLM"/>
    </source>
</evidence>
<sequence length="468" mass="52783">MFDIQNDSLQGSLPVEAQHAMDRFISALDRREDFLNDPFAAWSPLAAMEQRIWECGGEILAQPEIYADFIREMTSSRDTRLVRAGIWLSALMDQGIEQIGTVLENTDDLDEPETAAFLKALGRGLESVAGEKTLPLIYILARAKDPVRRTFAAAYLGYRRLNIPMLLLTLIEDDDEAVAAEAAITAGKLGVIELRPRLENSMRERYRTGDLAGRDHLALALHLLGSPLPGLHARACLQAQEPISNRLAMLMAIDGRMEDEVFFHQMAANPEQPKFCRHILAAWGFPQAVPMLIDALSEHPDKSAAVADALYQITAAPLWHRDDTALADAEVITEDLEDAEAFDEESLDSLDMESLDGEDSLEMHTAEEPPQPSIDPMRWHHWWLDHQDRFDSETRYRFGRPLHADVLLSQLGSEHGCLRERRRALWELARCKGFGPGMAFEPDWWSQHQYHYLAILKERLNGASDPEA</sequence>
<keyword evidence="2" id="KW-1185">Reference proteome</keyword>
<dbReference type="AlphaFoldDB" id="A0A8J7U408"/>
<accession>A0A8J7U408</accession>
<dbReference type="SUPFAM" id="SSF48371">
    <property type="entry name" value="ARM repeat"/>
    <property type="match status" value="1"/>
</dbReference>
<dbReference type="InterPro" id="IPR016024">
    <property type="entry name" value="ARM-type_fold"/>
</dbReference>
<dbReference type="Gene3D" id="1.25.10.10">
    <property type="entry name" value="Leucine-rich Repeat Variant"/>
    <property type="match status" value="1"/>
</dbReference>
<dbReference type="EMBL" id="JAFREP010000010">
    <property type="protein sequence ID" value="MBO1319319.1"/>
    <property type="molecule type" value="Genomic_DNA"/>
</dbReference>